<feature type="domain" description="EAL" evidence="3">
    <location>
        <begin position="481"/>
        <end position="736"/>
    </location>
</feature>
<dbReference type="InterPro" id="IPR035919">
    <property type="entry name" value="EAL_sf"/>
</dbReference>
<dbReference type="SUPFAM" id="SSF55073">
    <property type="entry name" value="Nucleotide cyclase"/>
    <property type="match status" value="1"/>
</dbReference>
<dbReference type="RefSeq" id="WP_203376470.1">
    <property type="nucleotide sequence ID" value="NZ_JAENHP010000003.1"/>
</dbReference>
<evidence type="ECO:0000256" key="2">
    <source>
        <dbReference type="SAM" id="Phobius"/>
    </source>
</evidence>
<keyword evidence="2" id="KW-0812">Transmembrane</keyword>
<proteinExistence type="predicted"/>
<dbReference type="SMART" id="SM00267">
    <property type="entry name" value="GGDEF"/>
    <property type="match status" value="1"/>
</dbReference>
<evidence type="ECO:0000256" key="1">
    <source>
        <dbReference type="SAM" id="MobiDB-lite"/>
    </source>
</evidence>
<dbReference type="Proteomes" id="UP000632138">
    <property type="component" value="Unassembled WGS sequence"/>
</dbReference>
<name>A0ABS2A9S1_9ACTN</name>
<feature type="transmembrane region" description="Helical" evidence="2">
    <location>
        <begin position="256"/>
        <end position="277"/>
    </location>
</feature>
<dbReference type="Pfam" id="PF00563">
    <property type="entry name" value="EAL"/>
    <property type="match status" value="1"/>
</dbReference>
<dbReference type="NCBIfam" id="TIGR00254">
    <property type="entry name" value="GGDEF"/>
    <property type="match status" value="1"/>
</dbReference>
<feature type="transmembrane region" description="Helical" evidence="2">
    <location>
        <begin position="283"/>
        <end position="305"/>
    </location>
</feature>
<dbReference type="InterPro" id="IPR043128">
    <property type="entry name" value="Rev_trsase/Diguanyl_cyclase"/>
</dbReference>
<dbReference type="PANTHER" id="PTHR44757">
    <property type="entry name" value="DIGUANYLATE CYCLASE DGCP"/>
    <property type="match status" value="1"/>
</dbReference>
<evidence type="ECO:0000259" key="4">
    <source>
        <dbReference type="PROSITE" id="PS50887"/>
    </source>
</evidence>
<dbReference type="CDD" id="cd01948">
    <property type="entry name" value="EAL"/>
    <property type="match status" value="1"/>
</dbReference>
<dbReference type="SUPFAM" id="SSF141868">
    <property type="entry name" value="EAL domain-like"/>
    <property type="match status" value="1"/>
</dbReference>
<dbReference type="Pfam" id="PF00990">
    <property type="entry name" value="GGDEF"/>
    <property type="match status" value="1"/>
</dbReference>
<keyword evidence="2" id="KW-0472">Membrane</keyword>
<protein>
    <submittedName>
        <fullName evidence="5">Bifunctional diguanylate cyclase/phosphodiesterase</fullName>
    </submittedName>
</protein>
<keyword evidence="2" id="KW-1133">Transmembrane helix</keyword>
<comment type="caution">
    <text evidence="5">The sequence shown here is derived from an EMBL/GenBank/DDBJ whole genome shotgun (WGS) entry which is preliminary data.</text>
</comment>
<reference evidence="5 6" key="1">
    <citation type="submission" date="2021-01" db="EMBL/GenBank/DDBJ databases">
        <title>Actinoplanes sp. nov. LDG1-06 isolated from lichen.</title>
        <authorList>
            <person name="Saeng-In P."/>
            <person name="Phongsopitanun W."/>
            <person name="Kanchanasin P."/>
            <person name="Yuki M."/>
            <person name="Kudo T."/>
            <person name="Ohkuma M."/>
            <person name="Tanasupawat S."/>
        </authorList>
    </citation>
    <scope>NUCLEOTIDE SEQUENCE [LARGE SCALE GENOMIC DNA]</scope>
    <source>
        <strain evidence="5 6">LDG1-06</strain>
    </source>
</reference>
<feature type="transmembrane region" description="Helical" evidence="2">
    <location>
        <begin position="96"/>
        <end position="113"/>
    </location>
</feature>
<feature type="transmembrane region" description="Helical" evidence="2">
    <location>
        <begin position="160"/>
        <end position="177"/>
    </location>
</feature>
<feature type="transmembrane region" description="Helical" evidence="2">
    <location>
        <begin position="223"/>
        <end position="244"/>
    </location>
</feature>
<feature type="transmembrane region" description="Helical" evidence="2">
    <location>
        <begin position="120"/>
        <end position="140"/>
    </location>
</feature>
<dbReference type="InterPro" id="IPR029787">
    <property type="entry name" value="Nucleotide_cyclase"/>
</dbReference>
<feature type="domain" description="GGDEF" evidence="4">
    <location>
        <begin position="343"/>
        <end position="473"/>
    </location>
</feature>
<gene>
    <name evidence="5" type="ORF">JIG36_13540</name>
</gene>
<feature type="transmembrane region" description="Helical" evidence="2">
    <location>
        <begin position="189"/>
        <end position="211"/>
    </location>
</feature>
<dbReference type="Gene3D" id="3.30.70.270">
    <property type="match status" value="1"/>
</dbReference>
<dbReference type="InterPro" id="IPR000160">
    <property type="entry name" value="GGDEF_dom"/>
</dbReference>
<dbReference type="SMART" id="SM00052">
    <property type="entry name" value="EAL"/>
    <property type="match status" value="1"/>
</dbReference>
<feature type="compositionally biased region" description="Gly residues" evidence="1">
    <location>
        <begin position="776"/>
        <end position="786"/>
    </location>
</feature>
<dbReference type="PANTHER" id="PTHR44757:SF2">
    <property type="entry name" value="BIOFILM ARCHITECTURE MAINTENANCE PROTEIN MBAA"/>
    <property type="match status" value="1"/>
</dbReference>
<accession>A0ABS2A9S1</accession>
<sequence>MTSGRLWIWWLVAGVAAVAGQYVLPEGSLTASLVYDAIGILTAMAILISVRLHRPQRPAMWRWFAAGQITFVLGDLTWEFYDSVLHLSPYPSAADAFYLASYPMLAAGLLLLVRQRRSSVGDLIDAAIVATALGLLFWIFVLRPVVADSGASLFEHVVTVAYPVVDILLIALLARLFTSGGARTPSVHLLVASLALLLTGDTAFSVIPLYSEASTHPTDAVFLLSYVLWGAAALHPAMAAPPATGRVTARVGRGRLLLFGVCSLLAPALLLVPGIGGNPTGRLSVAIAAGALILLVIARMSGFVFEVRRQSAELTRAAMSDELTGLASRRRFEVALGDALVAGRPQMALLGLNGFKNVNDELGRPIGDRVLSLLAERLTAVAPGSSVVARIGGDEFAVLLASASADEARAVTATIAHALSGPVVVGGHELYVGVAIGLAGGSGLTPVEMMRQAESAMYAAKQTGEPVRRWTPALDERAGEFVSLGAEIRTAIDSEQFRVVYQPIVELPSGRVAAVEALVRWEHPARGLVSPAAFIPVAERNGLIVELGEWILRTACHRLAGWRAELGDRAPDKVSVNVSARQLARPHFAATVAAALADSGLPASCLAVEVTETAVFEGGQAVVALHELRALGVRIALDDFGTGHSSLGLLQTVPVDILKVDKSFVDNVTEAGRHTVIAEALHQVSSGLGLAAVAEGVETAAQAEALYRLGYRLLQGYHYGRPVADPDFALSAAIVTTARTNAETRAATDSDAGSRPDATSDAGSQYDASSDAGSRAGAGNGAGARA</sequence>
<dbReference type="EMBL" id="JAENHP010000003">
    <property type="protein sequence ID" value="MBM2616582.1"/>
    <property type="molecule type" value="Genomic_DNA"/>
</dbReference>
<dbReference type="PROSITE" id="PS50883">
    <property type="entry name" value="EAL"/>
    <property type="match status" value="1"/>
</dbReference>
<dbReference type="PROSITE" id="PS50887">
    <property type="entry name" value="GGDEF"/>
    <property type="match status" value="1"/>
</dbReference>
<dbReference type="InterPro" id="IPR001633">
    <property type="entry name" value="EAL_dom"/>
</dbReference>
<dbReference type="Gene3D" id="3.20.20.450">
    <property type="entry name" value="EAL domain"/>
    <property type="match status" value="1"/>
</dbReference>
<dbReference type="InterPro" id="IPR052155">
    <property type="entry name" value="Biofilm_reg_signaling"/>
</dbReference>
<feature type="region of interest" description="Disordered" evidence="1">
    <location>
        <begin position="741"/>
        <end position="786"/>
    </location>
</feature>
<dbReference type="CDD" id="cd01949">
    <property type="entry name" value="GGDEF"/>
    <property type="match status" value="1"/>
</dbReference>
<feature type="transmembrane region" description="Helical" evidence="2">
    <location>
        <begin position="30"/>
        <end position="48"/>
    </location>
</feature>
<organism evidence="5 6">
    <name type="scientific">Paractinoplanes ovalisporus</name>
    <dbReference type="NCBI Taxonomy" id="2810368"/>
    <lineage>
        <taxon>Bacteria</taxon>
        <taxon>Bacillati</taxon>
        <taxon>Actinomycetota</taxon>
        <taxon>Actinomycetes</taxon>
        <taxon>Micromonosporales</taxon>
        <taxon>Micromonosporaceae</taxon>
        <taxon>Paractinoplanes</taxon>
    </lineage>
</organism>
<evidence type="ECO:0000313" key="5">
    <source>
        <dbReference type="EMBL" id="MBM2616582.1"/>
    </source>
</evidence>
<evidence type="ECO:0000313" key="6">
    <source>
        <dbReference type="Proteomes" id="UP000632138"/>
    </source>
</evidence>
<evidence type="ECO:0000259" key="3">
    <source>
        <dbReference type="PROSITE" id="PS50883"/>
    </source>
</evidence>
<feature type="transmembrane region" description="Helical" evidence="2">
    <location>
        <begin position="7"/>
        <end position="24"/>
    </location>
</feature>
<keyword evidence="6" id="KW-1185">Reference proteome</keyword>
<feature type="transmembrane region" description="Helical" evidence="2">
    <location>
        <begin position="60"/>
        <end position="81"/>
    </location>
</feature>